<dbReference type="InterPro" id="IPR013096">
    <property type="entry name" value="Cupin_2"/>
</dbReference>
<dbReference type="PANTHER" id="PTHR36156">
    <property type="entry name" value="SLR2101 PROTEIN"/>
    <property type="match status" value="1"/>
</dbReference>
<sequence length="321" mass="35503">MIKREGKEPLHPQFASSLKLLPIPSKTARPVSRVLILIPILCTDDTFRTIPFGRVPDGETLAKCKNPSSSFSHQFVVSFATRTRSVEWFVCPCLNRLAHGVILSSKHSRTHIYTHVMSSSGASPAGELPLGPVRRHITTHDANGRAVYSDAFPVEVTPDPLPNMFFHTCFTTSESPVTMDDEKDLAAYAPHHPRMPTLHLPSGSVLRVVDFGPGTGPMMHRTESCDYGIVLKGEIECHLDDGAVRTLGEGEIMIQRGTMHGWKNATDSWARVVFCLQPSEPVRVAGQVMEDDVPFIKFSADRQADFENFKAEEAKKKAEGK</sequence>
<name>A0A4V6DI17_9PEZI</name>
<organism evidence="2 3">
    <name type="scientific">Colletotrichum tanaceti</name>
    <dbReference type="NCBI Taxonomy" id="1306861"/>
    <lineage>
        <taxon>Eukaryota</taxon>
        <taxon>Fungi</taxon>
        <taxon>Dikarya</taxon>
        <taxon>Ascomycota</taxon>
        <taxon>Pezizomycotina</taxon>
        <taxon>Sordariomycetes</taxon>
        <taxon>Hypocreomycetidae</taxon>
        <taxon>Glomerellales</taxon>
        <taxon>Glomerellaceae</taxon>
        <taxon>Colletotrichum</taxon>
        <taxon>Colletotrichum destructivum species complex</taxon>
    </lineage>
</organism>
<dbReference type="SUPFAM" id="SSF51182">
    <property type="entry name" value="RmlC-like cupins"/>
    <property type="match status" value="1"/>
</dbReference>
<proteinExistence type="predicted"/>
<dbReference type="Gene3D" id="2.60.120.10">
    <property type="entry name" value="Jelly Rolls"/>
    <property type="match status" value="1"/>
</dbReference>
<reference evidence="2 3" key="1">
    <citation type="journal article" date="2019" name="PLoS ONE">
        <title>Comparative genome analysis indicates high evolutionary potential of pathogenicity genes in Colletotrichum tanaceti.</title>
        <authorList>
            <person name="Lelwala R.V."/>
            <person name="Korhonen P.K."/>
            <person name="Young N.D."/>
            <person name="Scott J.B."/>
            <person name="Ades P.A."/>
            <person name="Gasser R.B."/>
            <person name="Taylor P.W.J."/>
        </authorList>
    </citation>
    <scope>NUCLEOTIDE SEQUENCE [LARGE SCALE GENOMIC DNA]</scope>
    <source>
        <strain evidence="2">BRIP57314</strain>
    </source>
</reference>
<evidence type="ECO:0000313" key="2">
    <source>
        <dbReference type="EMBL" id="TKW58686.1"/>
    </source>
</evidence>
<keyword evidence="3" id="KW-1185">Reference proteome</keyword>
<comment type="caution">
    <text evidence="2">The sequence shown here is derived from an EMBL/GenBank/DDBJ whole genome shotgun (WGS) entry which is preliminary data.</text>
</comment>
<dbReference type="OrthoDB" id="5840532at2759"/>
<feature type="domain" description="Cupin type-2" evidence="1">
    <location>
        <begin position="208"/>
        <end position="273"/>
    </location>
</feature>
<dbReference type="CDD" id="cd02231">
    <property type="entry name" value="cupin_BLL6423-like"/>
    <property type="match status" value="1"/>
</dbReference>
<dbReference type="PANTHER" id="PTHR36156:SF2">
    <property type="entry name" value="CUPIN TYPE-2 DOMAIN-CONTAINING PROTEIN"/>
    <property type="match status" value="1"/>
</dbReference>
<dbReference type="InterPro" id="IPR014710">
    <property type="entry name" value="RmlC-like_jellyroll"/>
</dbReference>
<dbReference type="InterPro" id="IPR011051">
    <property type="entry name" value="RmlC_Cupin_sf"/>
</dbReference>
<accession>A0A4V6DI17</accession>
<gene>
    <name evidence="2" type="ORF">CTA1_9310</name>
</gene>
<dbReference type="STRING" id="1306861.A0A4V6DI17"/>
<dbReference type="EMBL" id="PJEX01000021">
    <property type="protein sequence ID" value="TKW58686.1"/>
    <property type="molecule type" value="Genomic_DNA"/>
</dbReference>
<protein>
    <recommendedName>
        <fullName evidence="1">Cupin type-2 domain-containing protein</fullName>
    </recommendedName>
</protein>
<dbReference type="Proteomes" id="UP000310108">
    <property type="component" value="Unassembled WGS sequence"/>
</dbReference>
<dbReference type="InterPro" id="IPR047142">
    <property type="entry name" value="OryJ/VirC-like"/>
</dbReference>
<evidence type="ECO:0000313" key="3">
    <source>
        <dbReference type="Proteomes" id="UP000310108"/>
    </source>
</evidence>
<evidence type="ECO:0000259" key="1">
    <source>
        <dbReference type="Pfam" id="PF07883"/>
    </source>
</evidence>
<dbReference type="AlphaFoldDB" id="A0A4V6DI17"/>
<dbReference type="Pfam" id="PF07883">
    <property type="entry name" value="Cupin_2"/>
    <property type="match status" value="1"/>
</dbReference>